<dbReference type="AlphaFoldDB" id="A0A162KTA0"/>
<dbReference type="Pfam" id="PF10691">
    <property type="entry name" value="DUF2497"/>
    <property type="match status" value="1"/>
</dbReference>
<gene>
    <name evidence="2" type="ORF">AUP44_07450</name>
</gene>
<evidence type="ECO:0000256" key="1">
    <source>
        <dbReference type="SAM" id="MobiDB-lite"/>
    </source>
</evidence>
<feature type="compositionally biased region" description="Low complexity" evidence="1">
    <location>
        <begin position="21"/>
        <end position="30"/>
    </location>
</feature>
<reference evidence="2 3" key="1">
    <citation type="submission" date="2015-12" db="EMBL/GenBank/DDBJ databases">
        <title>Genome sequence of Tistrella mobilis MCCC 1A02139.</title>
        <authorList>
            <person name="Lu L."/>
            <person name="Lai Q."/>
            <person name="Shao Z."/>
            <person name="Qian P."/>
        </authorList>
    </citation>
    <scope>NUCLEOTIDE SEQUENCE [LARGE SCALE GENOMIC DNA]</scope>
    <source>
        <strain evidence="2 3">MCCC 1A02139</strain>
    </source>
</reference>
<feature type="compositionally biased region" description="Pro residues" evidence="1">
    <location>
        <begin position="129"/>
        <end position="143"/>
    </location>
</feature>
<evidence type="ECO:0008006" key="4">
    <source>
        <dbReference type="Google" id="ProtNLM"/>
    </source>
</evidence>
<protein>
    <recommendedName>
        <fullName evidence="4">DUF2497 domain-containing protein</fullName>
    </recommendedName>
</protein>
<comment type="caution">
    <text evidence="2">The sequence shown here is derived from an EMBL/GenBank/DDBJ whole genome shotgun (WGS) entry which is preliminary data.</text>
</comment>
<proteinExistence type="predicted"/>
<organism evidence="2 3">
    <name type="scientific">Tistrella mobilis</name>
    <dbReference type="NCBI Taxonomy" id="171437"/>
    <lineage>
        <taxon>Bacteria</taxon>
        <taxon>Pseudomonadati</taxon>
        <taxon>Pseudomonadota</taxon>
        <taxon>Alphaproteobacteria</taxon>
        <taxon>Geminicoccales</taxon>
        <taxon>Geminicoccaceae</taxon>
        <taxon>Tistrella</taxon>
    </lineage>
</organism>
<feature type="compositionally biased region" description="Low complexity" evidence="1">
    <location>
        <begin position="98"/>
        <end position="107"/>
    </location>
</feature>
<name>A0A162KTA0_9PROT</name>
<feature type="compositionally biased region" description="Acidic residues" evidence="1">
    <location>
        <begin position="108"/>
        <end position="128"/>
    </location>
</feature>
<dbReference type="InterPro" id="IPR019632">
    <property type="entry name" value="DUF2497"/>
</dbReference>
<dbReference type="Proteomes" id="UP000075787">
    <property type="component" value="Unassembled WGS sequence"/>
</dbReference>
<feature type="region of interest" description="Disordered" evidence="1">
    <location>
        <begin position="12"/>
        <end position="158"/>
    </location>
</feature>
<feature type="compositionally biased region" description="Acidic residues" evidence="1">
    <location>
        <begin position="39"/>
        <end position="61"/>
    </location>
</feature>
<evidence type="ECO:0000313" key="3">
    <source>
        <dbReference type="Proteomes" id="UP000075787"/>
    </source>
</evidence>
<accession>A0A162KTA0</accession>
<evidence type="ECO:0000313" key="2">
    <source>
        <dbReference type="EMBL" id="KYO52033.1"/>
    </source>
</evidence>
<feature type="compositionally biased region" description="Low complexity" evidence="1">
    <location>
        <begin position="144"/>
        <end position="158"/>
    </location>
</feature>
<sequence>MEEILASIRRIIAEEDGEEGGAAAPAAAGGTQPPRDDREDVLDLIDVVEPDPFDDPAPEPEPDPRSGNDFDDDDFGPGPSFAASADDDLFDDEPARPEAPAADPWDALQDDEDDDFASEPEPDPEPEPEPAPPPRPEPAPAPRPAAADGDGLMSQAASAATVAAFATLGQALTGGGPTEGRPQAAFGGRTLEELVADILRPLLKDWLDQNLPPMVERLVREEIQRLAERSLRS</sequence>
<dbReference type="EMBL" id="LPZR01000164">
    <property type="protein sequence ID" value="KYO52033.1"/>
    <property type="molecule type" value="Genomic_DNA"/>
</dbReference>